<keyword evidence="1" id="KW-0812">Transmembrane</keyword>
<name>A0A0A2KUN2_PENIT</name>
<dbReference type="HOGENOM" id="CLU_2886525_0_0_1"/>
<gene>
    <name evidence="2" type="ORF">PITC_053330</name>
</gene>
<reference evidence="2 3" key="1">
    <citation type="journal article" date="2015" name="Mol. Plant Microbe Interact.">
        <title>Genome, transcriptome, and functional analyses of Penicillium expansum provide new insights into secondary metabolism and pathogenicity.</title>
        <authorList>
            <person name="Ballester A.R."/>
            <person name="Marcet-Houben M."/>
            <person name="Levin E."/>
            <person name="Sela N."/>
            <person name="Selma-Lazaro C."/>
            <person name="Carmona L."/>
            <person name="Wisniewski M."/>
            <person name="Droby S."/>
            <person name="Gonzalez-Candelas L."/>
            <person name="Gabaldon T."/>
        </authorList>
    </citation>
    <scope>NUCLEOTIDE SEQUENCE [LARGE SCALE GENOMIC DNA]</scope>
    <source>
        <strain evidence="2 3">PHI-1</strain>
    </source>
</reference>
<evidence type="ECO:0000313" key="3">
    <source>
        <dbReference type="Proteomes" id="UP000030104"/>
    </source>
</evidence>
<dbReference type="EMBL" id="JQGA01001234">
    <property type="protein sequence ID" value="KGO68075.1"/>
    <property type="molecule type" value="Genomic_DNA"/>
</dbReference>
<evidence type="ECO:0000313" key="2">
    <source>
        <dbReference type="EMBL" id="KGO68075.1"/>
    </source>
</evidence>
<proteinExistence type="predicted"/>
<evidence type="ECO:0000256" key="1">
    <source>
        <dbReference type="SAM" id="Phobius"/>
    </source>
</evidence>
<keyword evidence="1" id="KW-1133">Transmembrane helix</keyword>
<protein>
    <submittedName>
        <fullName evidence="2">Uncharacterized protein</fullName>
    </submittedName>
</protein>
<feature type="transmembrane region" description="Helical" evidence="1">
    <location>
        <begin position="34"/>
        <end position="53"/>
    </location>
</feature>
<keyword evidence="3" id="KW-1185">Reference proteome</keyword>
<sequence>MSPNISKTVEAQKKVMETQLPQATVNFIDHLTGLIDLIYLFLLGFYIVSRGTIKIPTFNQRKR</sequence>
<dbReference type="Proteomes" id="UP000030104">
    <property type="component" value="Unassembled WGS sequence"/>
</dbReference>
<comment type="caution">
    <text evidence="2">The sequence shown here is derived from an EMBL/GenBank/DDBJ whole genome shotgun (WGS) entry which is preliminary data.</text>
</comment>
<dbReference type="AlphaFoldDB" id="A0A0A2KUN2"/>
<accession>A0A0A2KUN2</accession>
<keyword evidence="1" id="KW-0472">Membrane</keyword>
<organism evidence="2 3">
    <name type="scientific">Penicillium italicum</name>
    <name type="common">Blue mold</name>
    <dbReference type="NCBI Taxonomy" id="40296"/>
    <lineage>
        <taxon>Eukaryota</taxon>
        <taxon>Fungi</taxon>
        <taxon>Dikarya</taxon>
        <taxon>Ascomycota</taxon>
        <taxon>Pezizomycotina</taxon>
        <taxon>Eurotiomycetes</taxon>
        <taxon>Eurotiomycetidae</taxon>
        <taxon>Eurotiales</taxon>
        <taxon>Aspergillaceae</taxon>
        <taxon>Penicillium</taxon>
    </lineage>
</organism>